<dbReference type="GO" id="GO:0090729">
    <property type="term" value="F:toxin activity"/>
    <property type="evidence" value="ECO:0007669"/>
    <property type="project" value="UniProtKB-KW"/>
</dbReference>
<dbReference type="InterPro" id="IPR011049">
    <property type="entry name" value="Serralysin-like_metalloprot_C"/>
</dbReference>
<keyword evidence="3" id="KW-0964">Secreted</keyword>
<dbReference type="PROSITE" id="PS00330">
    <property type="entry name" value="HEMOLYSIN_CALCIUM"/>
    <property type="match status" value="4"/>
</dbReference>
<dbReference type="InterPro" id="IPR028994">
    <property type="entry name" value="Integrin_alpha_N"/>
</dbReference>
<evidence type="ECO:0000313" key="11">
    <source>
        <dbReference type="EMBL" id="ODN69027.1"/>
    </source>
</evidence>
<dbReference type="SMART" id="SM00191">
    <property type="entry name" value="Int_alpha"/>
    <property type="match status" value="4"/>
</dbReference>
<evidence type="ECO:0000256" key="7">
    <source>
        <dbReference type="ARBA" id="ARBA00023026"/>
    </source>
</evidence>
<dbReference type="Gene3D" id="2.130.10.130">
    <property type="entry name" value="Integrin alpha, N-terminal"/>
    <property type="match status" value="2"/>
</dbReference>
<dbReference type="PANTHER" id="PTHR38340">
    <property type="entry name" value="S-LAYER PROTEIN"/>
    <property type="match status" value="1"/>
</dbReference>
<dbReference type="GO" id="GO:0005576">
    <property type="term" value="C:extracellular region"/>
    <property type="evidence" value="ECO:0007669"/>
    <property type="project" value="UniProtKB-SubCell"/>
</dbReference>
<evidence type="ECO:0000256" key="6">
    <source>
        <dbReference type="ARBA" id="ARBA00022737"/>
    </source>
</evidence>
<dbReference type="InterPro" id="IPR013517">
    <property type="entry name" value="FG-GAP"/>
</dbReference>
<proteinExistence type="predicted"/>
<dbReference type="InterPro" id="IPR050557">
    <property type="entry name" value="RTX_toxin/Mannuronan_C5-epim"/>
</dbReference>
<keyword evidence="12" id="KW-1185">Reference proteome</keyword>
<evidence type="ECO:0000256" key="1">
    <source>
        <dbReference type="ARBA" id="ARBA00004370"/>
    </source>
</evidence>
<dbReference type="InterPro" id="IPR003995">
    <property type="entry name" value="RTX_toxin_determinant-A"/>
</dbReference>
<keyword evidence="7" id="KW-0843">Virulence</keyword>
<keyword evidence="8" id="KW-0472">Membrane</keyword>
<dbReference type="PANTHER" id="PTHR38340:SF1">
    <property type="entry name" value="S-LAYER PROTEIN"/>
    <property type="match status" value="1"/>
</dbReference>
<comment type="subcellular location">
    <subcellularLocation>
        <location evidence="1">Membrane</location>
    </subcellularLocation>
    <subcellularLocation>
        <location evidence="2">Secreted</location>
    </subcellularLocation>
</comment>
<keyword evidence="4" id="KW-0800">Toxin</keyword>
<reference evidence="11 12" key="1">
    <citation type="submission" date="2016-07" db="EMBL/GenBank/DDBJ databases">
        <title>Draft Genome Sequence of Methylobrevis pamukkalensis PK2.</title>
        <authorList>
            <person name="Vasilenko O.V."/>
            <person name="Doronina N.V."/>
            <person name="Shmareva M.N."/>
            <person name="Tarlachkov S.V."/>
            <person name="Mustakhimov I."/>
            <person name="Trotsenko Y.A."/>
        </authorList>
    </citation>
    <scope>NUCLEOTIDE SEQUENCE [LARGE SCALE GENOMIC DNA]</scope>
    <source>
        <strain evidence="11 12">PK2</strain>
    </source>
</reference>
<keyword evidence="9" id="KW-0325">Glycoprotein</keyword>
<dbReference type="Proteomes" id="UP000094622">
    <property type="component" value="Unassembled WGS sequence"/>
</dbReference>
<evidence type="ECO:0000313" key="12">
    <source>
        <dbReference type="Proteomes" id="UP000094622"/>
    </source>
</evidence>
<keyword evidence="6" id="KW-0677">Repeat</keyword>
<dbReference type="GO" id="GO:0016020">
    <property type="term" value="C:membrane"/>
    <property type="evidence" value="ECO:0007669"/>
    <property type="project" value="UniProtKB-SubCell"/>
</dbReference>
<name>A0A1E3GY85_9HYPH</name>
<organism evidence="11 12">
    <name type="scientific">Methylobrevis pamukkalensis</name>
    <dbReference type="NCBI Taxonomy" id="1439726"/>
    <lineage>
        <taxon>Bacteria</taxon>
        <taxon>Pseudomonadati</taxon>
        <taxon>Pseudomonadota</taxon>
        <taxon>Alphaproteobacteria</taxon>
        <taxon>Hyphomicrobiales</taxon>
        <taxon>Pleomorphomonadaceae</taxon>
        <taxon>Methylobrevis</taxon>
    </lineage>
</organism>
<dbReference type="Pfam" id="PF01839">
    <property type="entry name" value="FG-GAP"/>
    <property type="match status" value="2"/>
</dbReference>
<protein>
    <submittedName>
        <fullName evidence="11">Bifunctional hemolysin/adenylate cyclase</fullName>
    </submittedName>
</protein>
<dbReference type="GO" id="GO:0005509">
    <property type="term" value="F:calcium ion binding"/>
    <property type="evidence" value="ECO:0007669"/>
    <property type="project" value="InterPro"/>
</dbReference>
<dbReference type="PRINTS" id="PR01488">
    <property type="entry name" value="RTXTOXINA"/>
</dbReference>
<keyword evidence="5" id="KW-0732">Signal</keyword>
<evidence type="ECO:0000256" key="10">
    <source>
        <dbReference type="SAM" id="MobiDB-lite"/>
    </source>
</evidence>
<dbReference type="Gene3D" id="2.150.10.10">
    <property type="entry name" value="Serralysin-like metalloprotease, C-terminal"/>
    <property type="match status" value="4"/>
</dbReference>
<dbReference type="AlphaFoldDB" id="A0A1E3GY85"/>
<dbReference type="PRINTS" id="PR00313">
    <property type="entry name" value="CABNDNGRPT"/>
</dbReference>
<dbReference type="EMBL" id="MCRJ01000115">
    <property type="protein sequence ID" value="ODN69027.1"/>
    <property type="molecule type" value="Genomic_DNA"/>
</dbReference>
<evidence type="ECO:0000256" key="4">
    <source>
        <dbReference type="ARBA" id="ARBA00022656"/>
    </source>
</evidence>
<comment type="caution">
    <text evidence="11">The sequence shown here is derived from an EMBL/GenBank/DDBJ whole genome shotgun (WGS) entry which is preliminary data.</text>
</comment>
<evidence type="ECO:0000256" key="3">
    <source>
        <dbReference type="ARBA" id="ARBA00022525"/>
    </source>
</evidence>
<dbReference type="Pfam" id="PF00353">
    <property type="entry name" value="HemolysinCabind"/>
    <property type="match status" value="5"/>
</dbReference>
<feature type="region of interest" description="Disordered" evidence="10">
    <location>
        <begin position="659"/>
        <end position="679"/>
    </location>
</feature>
<evidence type="ECO:0000256" key="8">
    <source>
        <dbReference type="ARBA" id="ARBA00023136"/>
    </source>
</evidence>
<accession>A0A1E3GY85</accession>
<dbReference type="OrthoDB" id="5618759at2"/>
<dbReference type="InterPro" id="IPR018511">
    <property type="entry name" value="Hemolysin-typ_Ca-bd_CS"/>
</dbReference>
<dbReference type="PATRIC" id="fig|1439726.3.peg.3875"/>
<dbReference type="RefSeq" id="WP_069307958.1">
    <property type="nucleotide sequence ID" value="NZ_MCRJ01000115.1"/>
</dbReference>
<evidence type="ECO:0000256" key="9">
    <source>
        <dbReference type="ARBA" id="ARBA00023180"/>
    </source>
</evidence>
<dbReference type="SUPFAM" id="SSF51120">
    <property type="entry name" value="beta-Roll"/>
    <property type="match status" value="3"/>
</dbReference>
<evidence type="ECO:0000256" key="2">
    <source>
        <dbReference type="ARBA" id="ARBA00004613"/>
    </source>
</evidence>
<gene>
    <name evidence="11" type="primary">cya_10</name>
    <name evidence="11" type="ORF">A6302_03677</name>
</gene>
<dbReference type="InterPro" id="IPR013519">
    <property type="entry name" value="Int_alpha_beta-p"/>
</dbReference>
<sequence length="814" mass="82859">MAAETIGLATMGEDDGFVVTGKAADISSAGDVNGDGFDDLIVGVTGYVGEQGRTTGAAYVIYGSAGAAADLDLSTFTPEDGFVIRGWKNEQKVGSLVRAAGDVDGDGFDDVAVVDRGGTLYYVYGRDDGIGRVNLENLNANNGYKVATGEGLDTYYSWDFQAAGDVNGDGRDDAVLFIPPESYGEPSRTFVLYGTDRPVYSVNIDNLGAAQGFEVKAPQTLASYGIVVPRPDLLTATGDFDGDGIIDRVVSTYDIPNRTFALVVQYGDPDSGTGDVDEADTRINWSNASLFAVHSAGDVNGDGYEDLLVKGRLEGSNVYNVHVVFGSAERGRVVEINRFSAFEGFTIVGANGYDLTAKAAGDLNGDGYDDIAISVPGYEDAGSTYVVYGSAYDAVTLAGTSGVDALDGTAEADVIAGLDGSDVIRGLKGDDDIDGGLGQDRIRAGAGNDIVFGGGGADVLYGGTDNDALDGGKANDRIYGEDGDDILYGREGSDTLEGAQGADILYGHVGNDTLSGGGNIDILDGGTGNDIMSGGVGDDIYYVDAAGDTVVELAGGGTDTVHASVDHTLADEVEVLILGGDAVAGTGNSLGNKIFGTDRNNTLDGADGNDVIEGGSGLDTIFGRAGNDRISGGSMADTIDGGDGVDVITGDGGDDVILGGDGNDDLNGSSENDRLEGGAGDDVLLGGKGYDVLRGGRGDDLLTGGTLRDEFLFDISLANAGVDTITDFTTGTSNITSDNIVLDDLVFTALAPGVLAASAFATGSAASDADDRIIYNTTTGVLLYDADGNGNGAAIHFATLAGAATLVASDILVI</sequence>
<dbReference type="SUPFAM" id="SSF69318">
    <property type="entry name" value="Integrin alpha N-terminal domain"/>
    <property type="match status" value="1"/>
</dbReference>
<dbReference type="InterPro" id="IPR001343">
    <property type="entry name" value="Hemolysn_Ca-bd"/>
</dbReference>
<evidence type="ECO:0000256" key="5">
    <source>
        <dbReference type="ARBA" id="ARBA00022729"/>
    </source>
</evidence>